<dbReference type="InterPro" id="IPR037925">
    <property type="entry name" value="FlgE/F/G-like"/>
</dbReference>
<keyword evidence="11" id="KW-1185">Reference proteome</keyword>
<dbReference type="Proteomes" id="UP000037201">
    <property type="component" value="Unassembled WGS sequence"/>
</dbReference>
<dbReference type="InterPro" id="IPR010930">
    <property type="entry name" value="Flg_bb/hook_C_dom"/>
</dbReference>
<protein>
    <recommendedName>
        <fullName evidence="3 5">Flagellar hook protein FlgE</fullName>
    </recommendedName>
</protein>
<dbReference type="InterPro" id="IPR020013">
    <property type="entry name" value="Flagellar_FlgE/F/G"/>
</dbReference>
<name>A0ABR5JV58_9PSED</name>
<evidence type="ECO:0000259" key="7">
    <source>
        <dbReference type="Pfam" id="PF06429"/>
    </source>
</evidence>
<comment type="function">
    <text evidence="5">A flexible structure which links the flagellar filament to the drive apparatus in the basal body.</text>
</comment>
<evidence type="ECO:0000256" key="4">
    <source>
        <dbReference type="ARBA" id="ARBA00023143"/>
    </source>
</evidence>
<feature type="domain" description="Flagellar hook protein FlgE/F/G-like D1" evidence="9">
    <location>
        <begin position="85"/>
        <end position="145"/>
    </location>
</feature>
<keyword evidence="10" id="KW-0969">Cilium</keyword>
<dbReference type="InterPro" id="IPR037058">
    <property type="entry name" value="Falgellar_hook_FlgE_sf"/>
</dbReference>
<proteinExistence type="inferred from homology"/>
<dbReference type="Gene3D" id="2.60.98.20">
    <property type="entry name" value="Flagellar hook protein FlgE"/>
    <property type="match status" value="2"/>
</dbReference>
<keyword evidence="4 5" id="KW-0975">Bacterial flagellum</keyword>
<reference evidence="10 11" key="2">
    <citation type="submission" date="2015-09" db="EMBL/GenBank/DDBJ databases">
        <title>Genome analysis of Pseudomonas syringae pv. porri LMG.</title>
        <authorList>
            <person name="Rombouts S."/>
        </authorList>
    </citation>
    <scope>NUCLEOTIDE SEQUENCE [LARGE SCALE GENOMIC DNA]</scope>
    <source>
        <strain evidence="10 11">LMG 28496</strain>
    </source>
</reference>
<evidence type="ECO:0000313" key="10">
    <source>
        <dbReference type="EMBL" id="KOP61277.1"/>
    </source>
</evidence>
<evidence type="ECO:0000259" key="8">
    <source>
        <dbReference type="Pfam" id="PF07559"/>
    </source>
</evidence>
<evidence type="ECO:0000256" key="1">
    <source>
        <dbReference type="ARBA" id="ARBA00004117"/>
    </source>
</evidence>
<evidence type="ECO:0000256" key="3">
    <source>
        <dbReference type="ARBA" id="ARBA00019015"/>
    </source>
</evidence>
<evidence type="ECO:0000256" key="5">
    <source>
        <dbReference type="RuleBase" id="RU362116"/>
    </source>
</evidence>
<dbReference type="InterPro" id="IPR001444">
    <property type="entry name" value="Flag_bb_rod_N"/>
</dbReference>
<evidence type="ECO:0000313" key="11">
    <source>
        <dbReference type="Proteomes" id="UP000037201"/>
    </source>
</evidence>
<dbReference type="Pfam" id="PF06429">
    <property type="entry name" value="Flg_bbr_C"/>
    <property type="match status" value="1"/>
</dbReference>
<evidence type="ECO:0000256" key="2">
    <source>
        <dbReference type="ARBA" id="ARBA00009677"/>
    </source>
</evidence>
<gene>
    <name evidence="10" type="ORF">OX90_01445</name>
</gene>
<reference evidence="10 11" key="1">
    <citation type="submission" date="2014-12" db="EMBL/GenBank/DDBJ databases">
        <authorList>
            <person name="Baeyen S."/>
        </authorList>
    </citation>
    <scope>NUCLEOTIDE SEQUENCE [LARGE SCALE GENOMIC DNA]</scope>
    <source>
        <strain evidence="10 11">LMG 28496</strain>
    </source>
</reference>
<dbReference type="EMBL" id="JUEU01000014">
    <property type="protein sequence ID" value="KOP61277.1"/>
    <property type="molecule type" value="Genomic_DNA"/>
</dbReference>
<feature type="domain" description="Flagellar basal body rod protein N-terminal" evidence="6">
    <location>
        <begin position="3"/>
        <end position="33"/>
    </location>
</feature>
<evidence type="ECO:0000259" key="6">
    <source>
        <dbReference type="Pfam" id="PF00460"/>
    </source>
</evidence>
<dbReference type="Pfam" id="PF00460">
    <property type="entry name" value="Flg_bb_rod"/>
    <property type="match status" value="1"/>
</dbReference>
<organism evidence="10 11">
    <name type="scientific">Pseudomonas coronafaciens pv. porri</name>
    <dbReference type="NCBI Taxonomy" id="83964"/>
    <lineage>
        <taxon>Bacteria</taxon>
        <taxon>Pseudomonadati</taxon>
        <taxon>Pseudomonadota</taxon>
        <taxon>Gammaproteobacteria</taxon>
        <taxon>Pseudomonadales</taxon>
        <taxon>Pseudomonadaceae</taxon>
        <taxon>Pseudomonas</taxon>
        <taxon>Pseudomonas coronafaciens</taxon>
    </lineage>
</organism>
<feature type="domain" description="Flagellar hook protein FlgE D2" evidence="8">
    <location>
        <begin position="162"/>
        <end position="275"/>
    </location>
</feature>
<keyword evidence="10" id="KW-0282">Flagellum</keyword>
<dbReference type="PANTHER" id="PTHR30435:SF1">
    <property type="entry name" value="FLAGELLAR HOOK PROTEIN FLGE"/>
    <property type="match status" value="1"/>
</dbReference>
<dbReference type="Pfam" id="PF22692">
    <property type="entry name" value="LlgE_F_G_D1"/>
    <property type="match status" value="1"/>
</dbReference>
<dbReference type="InterPro" id="IPR053967">
    <property type="entry name" value="LlgE_F_G-like_D1"/>
</dbReference>
<comment type="similarity">
    <text evidence="2 5">Belongs to the flagella basal body rod proteins family.</text>
</comment>
<feature type="domain" description="Flagellar basal-body/hook protein C-terminal" evidence="7">
    <location>
        <begin position="537"/>
        <end position="580"/>
    </location>
</feature>
<dbReference type="SUPFAM" id="SSF117143">
    <property type="entry name" value="Flagellar hook protein flgE"/>
    <property type="match status" value="2"/>
</dbReference>
<dbReference type="NCBIfam" id="TIGR03506">
    <property type="entry name" value="FlgEFG_subfam"/>
    <property type="match status" value="2"/>
</dbReference>
<comment type="caution">
    <text evidence="10">The sequence shown here is derived from an EMBL/GenBank/DDBJ whole genome shotgun (WGS) entry which is preliminary data.</text>
</comment>
<sequence>MSFNTAISGIHAANKRLEVAGNNIANVGTLGFKSSRAQFSALYSSAQLGNGNNAVGDGVRLAAVQQNFNQGETVISSGNALDMRIQGNGFFVVSDQGSLAYTRAGAFLKDAANFVVDSDGGRLQGYAANDKGEIISGIRTDLQIDTSNVAARATTRVSENINLDSSLPSLSRLPVFDPANPATYTRVADRTIQDVGIVPVQAADHELKQYFVKTEDNQWTMHVLVDGRNPLDPDSVTPLQVRVELKPDGSLSYSDNNQHIRKISDTEFALQDWVPARQVNGVWMASGSLNGGTVSLPLEEAGVSVLDPADSVMSRSVPDFDASDLNTYSRMFGNQIFDSQGNMHELKQYFVKDGTNSWRMHVLIDDRNSQQPESKAPLTANIVFDTHGSVVSLTGSTGLDSSNGNLLQLTGWSPAMVASPGTEREHWVPNGAAGSANGMTIDFTNLLQRNAASSRSSAYVDGHSAGELKSLDVGRDGILRAGFTNGMNKDIGQVMLASFANPHGLQPRSDTRWAATADSGVADYDVPGIGTLGSIISGGLEGSNVVLADELIALIQAQTAYQANSKAISTEVTLMQTLIQST</sequence>
<dbReference type="RefSeq" id="WP_053481190.1">
    <property type="nucleotide sequence ID" value="NZ_JTHM01000090.1"/>
</dbReference>
<feature type="domain" description="Flagellar hook protein FlgE D2" evidence="8">
    <location>
        <begin position="319"/>
        <end position="463"/>
    </location>
</feature>
<dbReference type="PANTHER" id="PTHR30435">
    <property type="entry name" value="FLAGELLAR PROTEIN"/>
    <property type="match status" value="1"/>
</dbReference>
<keyword evidence="10" id="KW-0966">Cell projection</keyword>
<comment type="subcellular location">
    <subcellularLocation>
        <location evidence="1 5">Bacterial flagellum basal body</location>
    </subcellularLocation>
</comment>
<accession>A0ABR5JV58</accession>
<dbReference type="InterPro" id="IPR011491">
    <property type="entry name" value="FlgE_D2"/>
</dbReference>
<dbReference type="Pfam" id="PF07559">
    <property type="entry name" value="FlgE_D2"/>
    <property type="match status" value="2"/>
</dbReference>
<evidence type="ECO:0000259" key="9">
    <source>
        <dbReference type="Pfam" id="PF22692"/>
    </source>
</evidence>